<feature type="domain" description="GST N-terminal" evidence="1">
    <location>
        <begin position="13"/>
        <end position="106"/>
    </location>
</feature>
<name>A0A5C3Q7D9_9AGAR</name>
<dbReference type="InterPro" id="IPR054416">
    <property type="entry name" value="GST_UstS-like_C"/>
</dbReference>
<dbReference type="PROSITE" id="PS50404">
    <property type="entry name" value="GST_NTER"/>
    <property type="match status" value="1"/>
</dbReference>
<reference evidence="2 3" key="1">
    <citation type="journal article" date="2019" name="Nat. Ecol. Evol.">
        <title>Megaphylogeny resolves global patterns of mushroom evolution.</title>
        <authorList>
            <person name="Varga T."/>
            <person name="Krizsan K."/>
            <person name="Foldi C."/>
            <person name="Dima B."/>
            <person name="Sanchez-Garcia M."/>
            <person name="Sanchez-Ramirez S."/>
            <person name="Szollosi G.J."/>
            <person name="Szarkandi J.G."/>
            <person name="Papp V."/>
            <person name="Albert L."/>
            <person name="Andreopoulos W."/>
            <person name="Angelini C."/>
            <person name="Antonin V."/>
            <person name="Barry K.W."/>
            <person name="Bougher N.L."/>
            <person name="Buchanan P."/>
            <person name="Buyck B."/>
            <person name="Bense V."/>
            <person name="Catcheside P."/>
            <person name="Chovatia M."/>
            <person name="Cooper J."/>
            <person name="Damon W."/>
            <person name="Desjardin D."/>
            <person name="Finy P."/>
            <person name="Geml J."/>
            <person name="Haridas S."/>
            <person name="Hughes K."/>
            <person name="Justo A."/>
            <person name="Karasinski D."/>
            <person name="Kautmanova I."/>
            <person name="Kiss B."/>
            <person name="Kocsube S."/>
            <person name="Kotiranta H."/>
            <person name="LaButti K.M."/>
            <person name="Lechner B.E."/>
            <person name="Liimatainen K."/>
            <person name="Lipzen A."/>
            <person name="Lukacs Z."/>
            <person name="Mihaltcheva S."/>
            <person name="Morgado L.N."/>
            <person name="Niskanen T."/>
            <person name="Noordeloos M.E."/>
            <person name="Ohm R.A."/>
            <person name="Ortiz-Santana B."/>
            <person name="Ovrebo C."/>
            <person name="Racz N."/>
            <person name="Riley R."/>
            <person name="Savchenko A."/>
            <person name="Shiryaev A."/>
            <person name="Soop K."/>
            <person name="Spirin V."/>
            <person name="Szebenyi C."/>
            <person name="Tomsovsky M."/>
            <person name="Tulloss R.E."/>
            <person name="Uehling J."/>
            <person name="Grigoriev I.V."/>
            <person name="Vagvolgyi C."/>
            <person name="Papp T."/>
            <person name="Martin F.M."/>
            <person name="Miettinen O."/>
            <person name="Hibbett D.S."/>
            <person name="Nagy L.G."/>
        </authorList>
    </citation>
    <scope>NUCLEOTIDE SEQUENCE [LARGE SCALE GENOMIC DNA]</scope>
    <source>
        <strain evidence="2 3">CBS 309.79</strain>
    </source>
</reference>
<dbReference type="SUPFAM" id="SSF47616">
    <property type="entry name" value="GST C-terminal domain-like"/>
    <property type="match status" value="1"/>
</dbReference>
<dbReference type="Pfam" id="PF22041">
    <property type="entry name" value="GST_C_7"/>
    <property type="match status" value="1"/>
</dbReference>
<dbReference type="AlphaFoldDB" id="A0A5C3Q7D9"/>
<sequence>MAITTKITLWDIPTTLPNQQPASPFTSSVRYALNYKKLSFTTSWTDFANIKADALSAGAKPTSILPDGTPRYTVPFIVDSTSGTPVVVSDSLAIVQYLDTTYPDPEHQLLEPSPANTAVHALGKIALETCVGPIVVPMMLPRIMNLLTSDENKAIMRARLPPGHQEVKVDSTEGKALIGASKEKLEAIAKTFGEQKWFGGDKPVYLDLALLGYLNFFRHVNEDVWNVLKEVDGGRFERMIEAGADWAKL</sequence>
<accession>A0A5C3Q7D9</accession>
<dbReference type="InterPro" id="IPR036282">
    <property type="entry name" value="Glutathione-S-Trfase_C_sf"/>
</dbReference>
<dbReference type="InterPro" id="IPR004045">
    <property type="entry name" value="Glutathione_S-Trfase_N"/>
</dbReference>
<dbReference type="Proteomes" id="UP000305067">
    <property type="component" value="Unassembled WGS sequence"/>
</dbReference>
<organism evidence="2 3">
    <name type="scientific">Pterulicium gracile</name>
    <dbReference type="NCBI Taxonomy" id="1884261"/>
    <lineage>
        <taxon>Eukaryota</taxon>
        <taxon>Fungi</taxon>
        <taxon>Dikarya</taxon>
        <taxon>Basidiomycota</taxon>
        <taxon>Agaricomycotina</taxon>
        <taxon>Agaricomycetes</taxon>
        <taxon>Agaricomycetidae</taxon>
        <taxon>Agaricales</taxon>
        <taxon>Pleurotineae</taxon>
        <taxon>Pterulaceae</taxon>
        <taxon>Pterulicium</taxon>
    </lineage>
</organism>
<dbReference type="OrthoDB" id="4951845at2759"/>
<dbReference type="STRING" id="1884261.A0A5C3Q7D9"/>
<dbReference type="SUPFAM" id="SSF52833">
    <property type="entry name" value="Thioredoxin-like"/>
    <property type="match status" value="1"/>
</dbReference>
<evidence type="ECO:0000313" key="3">
    <source>
        <dbReference type="Proteomes" id="UP000305067"/>
    </source>
</evidence>
<proteinExistence type="predicted"/>
<dbReference type="Gene3D" id="3.40.30.10">
    <property type="entry name" value="Glutaredoxin"/>
    <property type="match status" value="1"/>
</dbReference>
<dbReference type="Gene3D" id="1.20.1050.10">
    <property type="match status" value="1"/>
</dbReference>
<gene>
    <name evidence="2" type="ORF">BDV98DRAFT_575217</name>
</gene>
<evidence type="ECO:0000259" key="1">
    <source>
        <dbReference type="PROSITE" id="PS50404"/>
    </source>
</evidence>
<dbReference type="Pfam" id="PF13417">
    <property type="entry name" value="GST_N_3"/>
    <property type="match status" value="1"/>
</dbReference>
<protein>
    <recommendedName>
        <fullName evidence="1">GST N-terminal domain-containing protein</fullName>
    </recommendedName>
</protein>
<dbReference type="InterPro" id="IPR036249">
    <property type="entry name" value="Thioredoxin-like_sf"/>
</dbReference>
<dbReference type="EMBL" id="ML178852">
    <property type="protein sequence ID" value="TFK96959.1"/>
    <property type="molecule type" value="Genomic_DNA"/>
</dbReference>
<evidence type="ECO:0000313" key="2">
    <source>
        <dbReference type="EMBL" id="TFK96959.1"/>
    </source>
</evidence>
<keyword evidence="3" id="KW-1185">Reference proteome</keyword>